<name>A0A495AG56_9BACI</name>
<evidence type="ECO:0000313" key="2">
    <source>
        <dbReference type="EMBL" id="RKQ37675.1"/>
    </source>
</evidence>
<keyword evidence="3" id="KW-1185">Reference proteome</keyword>
<reference evidence="2 3" key="1">
    <citation type="journal article" date="2016" name="Int. J. Syst. Evol. Microbiol.">
        <title>Oceanobacillus halophilus sp. nov., a novel moderately halophilic bacterium from a hypersaline lake.</title>
        <authorList>
            <person name="Amoozegar M.A."/>
            <person name="Bagheri M."/>
            <person name="Makhdoumi A."/>
            <person name="Nikou M.M."/>
            <person name="Fazeli S.A.S."/>
            <person name="Schumann P."/>
            <person name="Sproer C."/>
            <person name="Sanchez-Porro C."/>
            <person name="Ventosa A."/>
        </authorList>
    </citation>
    <scope>NUCLEOTIDE SEQUENCE [LARGE SCALE GENOMIC DNA]</scope>
    <source>
        <strain evidence="2 3">DSM 23996</strain>
    </source>
</reference>
<sequence length="200" mass="23125">MGAGIFFYWFSWIFWIIITFLMNKSKFRTVLAYWILLSIIVSPFTLMIGGYSVAMTVFLLLFGTILLLVRQQQIIFNLFKSFTIMVGYTSLLFWEKISPIWIIAPRIILFSIIIGSIVTLISRDFYSRIGICLLGMLVGEVIYSFILASYGLHEHIGEMIFLDTLSWALLLLTILDILHKGKRKISKYNTKLQTKLEVAK</sequence>
<feature type="transmembrane region" description="Helical" evidence="1">
    <location>
        <begin position="6"/>
        <end position="23"/>
    </location>
</feature>
<evidence type="ECO:0000313" key="3">
    <source>
        <dbReference type="Proteomes" id="UP000269301"/>
    </source>
</evidence>
<organism evidence="2 3">
    <name type="scientific">Oceanobacillus halophilus</name>
    <dbReference type="NCBI Taxonomy" id="930130"/>
    <lineage>
        <taxon>Bacteria</taxon>
        <taxon>Bacillati</taxon>
        <taxon>Bacillota</taxon>
        <taxon>Bacilli</taxon>
        <taxon>Bacillales</taxon>
        <taxon>Bacillaceae</taxon>
        <taxon>Oceanobacillus</taxon>
    </lineage>
</organism>
<feature type="transmembrane region" description="Helical" evidence="1">
    <location>
        <begin position="30"/>
        <end position="46"/>
    </location>
</feature>
<feature type="transmembrane region" description="Helical" evidence="1">
    <location>
        <begin position="100"/>
        <end position="121"/>
    </location>
</feature>
<accession>A0A495AG56</accession>
<feature type="transmembrane region" description="Helical" evidence="1">
    <location>
        <begin position="159"/>
        <end position="178"/>
    </location>
</feature>
<keyword evidence="1" id="KW-1133">Transmembrane helix</keyword>
<evidence type="ECO:0000256" key="1">
    <source>
        <dbReference type="SAM" id="Phobius"/>
    </source>
</evidence>
<dbReference type="AlphaFoldDB" id="A0A495AG56"/>
<gene>
    <name evidence="2" type="ORF">D8M06_02400</name>
</gene>
<protein>
    <submittedName>
        <fullName evidence="2">Uncharacterized protein</fullName>
    </submittedName>
</protein>
<dbReference type="Proteomes" id="UP000269301">
    <property type="component" value="Unassembled WGS sequence"/>
</dbReference>
<comment type="caution">
    <text evidence="2">The sequence shown here is derived from an EMBL/GenBank/DDBJ whole genome shotgun (WGS) entry which is preliminary data.</text>
</comment>
<feature type="transmembrane region" description="Helical" evidence="1">
    <location>
        <begin position="74"/>
        <end position="94"/>
    </location>
</feature>
<proteinExistence type="predicted"/>
<dbReference type="Pfam" id="PF24124">
    <property type="entry name" value="YphA"/>
    <property type="match status" value="1"/>
</dbReference>
<dbReference type="PIRSF" id="PIRSF036710">
    <property type="entry name" value="YphA_Bacsu"/>
    <property type="match status" value="1"/>
</dbReference>
<keyword evidence="1" id="KW-0812">Transmembrane</keyword>
<dbReference type="EMBL" id="RBZP01000001">
    <property type="protein sequence ID" value="RKQ37675.1"/>
    <property type="molecule type" value="Genomic_DNA"/>
</dbReference>
<feature type="transmembrane region" description="Helical" evidence="1">
    <location>
        <begin position="133"/>
        <end position="153"/>
    </location>
</feature>
<feature type="transmembrane region" description="Helical" evidence="1">
    <location>
        <begin position="52"/>
        <end position="69"/>
    </location>
</feature>
<keyword evidence="1" id="KW-0472">Membrane</keyword>
<dbReference type="InterPro" id="IPR014617">
    <property type="entry name" value="YphA_Bacsu"/>
</dbReference>